<proteinExistence type="predicted"/>
<dbReference type="Gene3D" id="2.115.10.20">
    <property type="entry name" value="Glycosyl hydrolase domain, family 43"/>
    <property type="match status" value="2"/>
</dbReference>
<dbReference type="SUPFAM" id="SSF75005">
    <property type="entry name" value="Arabinanase/levansucrase/invertase"/>
    <property type="match status" value="2"/>
</dbReference>
<dbReference type="AlphaFoldDB" id="A0A6C2TZF1"/>
<accession>A0A6C2TZF1</accession>
<dbReference type="CDD" id="cd08994">
    <property type="entry name" value="GH43_62_32_68_117_130-like"/>
    <property type="match status" value="1"/>
</dbReference>
<dbReference type="RefSeq" id="WP_136078708.1">
    <property type="nucleotide sequence ID" value="NZ_CAAHFG010000001.1"/>
</dbReference>
<organism evidence="2 3">
    <name type="scientific">Pontiella desulfatans</name>
    <dbReference type="NCBI Taxonomy" id="2750659"/>
    <lineage>
        <taxon>Bacteria</taxon>
        <taxon>Pseudomonadati</taxon>
        <taxon>Kiritimatiellota</taxon>
        <taxon>Kiritimatiellia</taxon>
        <taxon>Kiritimatiellales</taxon>
        <taxon>Pontiellaceae</taxon>
        <taxon>Pontiella</taxon>
    </lineage>
</organism>
<evidence type="ECO:0000256" key="1">
    <source>
        <dbReference type="SAM" id="MobiDB-lite"/>
    </source>
</evidence>
<keyword evidence="3" id="KW-1185">Reference proteome</keyword>
<gene>
    <name evidence="2" type="ORF">PDESU_01652</name>
</gene>
<dbReference type="PROSITE" id="PS51257">
    <property type="entry name" value="PROKAR_LIPOPROTEIN"/>
    <property type="match status" value="1"/>
</dbReference>
<dbReference type="InterPro" id="IPR023296">
    <property type="entry name" value="Glyco_hydro_beta-prop_sf"/>
</dbReference>
<evidence type="ECO:0000313" key="3">
    <source>
        <dbReference type="Proteomes" id="UP000366872"/>
    </source>
</evidence>
<dbReference type="Proteomes" id="UP000366872">
    <property type="component" value="Unassembled WGS sequence"/>
</dbReference>
<evidence type="ECO:0000313" key="2">
    <source>
        <dbReference type="EMBL" id="VGO13098.1"/>
    </source>
</evidence>
<name>A0A6C2TZF1_PONDE</name>
<reference evidence="2 3" key="1">
    <citation type="submission" date="2019-04" db="EMBL/GenBank/DDBJ databases">
        <authorList>
            <person name="Van Vliet M D."/>
        </authorList>
    </citation>
    <scope>NUCLEOTIDE SEQUENCE [LARGE SCALE GENOMIC DNA]</scope>
    <source>
        <strain evidence="2 3">F1</strain>
    </source>
</reference>
<protein>
    <recommendedName>
        <fullName evidence="4">Glycosyl hydrolase family 43</fullName>
    </recommendedName>
</protein>
<sequence>MILRNASILATSCLVAGCAFGESHKSGTVNPGAEGLDIGSMIQPLTPAGVFRLDDYSCWGPHIIKGDDDRYYLIYSRWAKKGGNWLTSSEIALAVSENLEGPYHHRKVLLRGRGPGHWDELMAHNPKLKRFGDKYCLYYISSRNGSSRGHIRDSQRIGVAVSDSILGPYTPSEAPIIEPAEPVYNITVNPDVTEMADGKYLMILKGDIKPRKPADPMPQRVQGLATSKSPTGPFQMLKETAIHDMDTEDASIWYDRKREKYFAVFHAHTYIGLIESRDGFKWRPAEHYKITGNELRRSDGSMLKTKRPLQRPSIFIENGEPRALCLAVPAPGDWHCVIVPLRQGSRAENERY</sequence>
<dbReference type="EMBL" id="CAAHFG010000001">
    <property type="protein sequence ID" value="VGO13098.1"/>
    <property type="molecule type" value="Genomic_DNA"/>
</dbReference>
<evidence type="ECO:0008006" key="4">
    <source>
        <dbReference type="Google" id="ProtNLM"/>
    </source>
</evidence>
<feature type="region of interest" description="Disordered" evidence="1">
    <location>
        <begin position="211"/>
        <end position="233"/>
    </location>
</feature>